<protein>
    <submittedName>
        <fullName evidence="14">Peptidase M50</fullName>
    </submittedName>
</protein>
<evidence type="ECO:0000256" key="12">
    <source>
        <dbReference type="SAM" id="Phobius"/>
    </source>
</evidence>
<dbReference type="Proteomes" id="UP000824496">
    <property type="component" value="Chromosome"/>
</dbReference>
<dbReference type="InterPro" id="IPR008915">
    <property type="entry name" value="Peptidase_M50"/>
</dbReference>
<name>A0ABM7UE63_9ACTO</name>
<organism evidence="14 15">
    <name type="scientific">Actinomyces capricornis</name>
    <dbReference type="NCBI Taxonomy" id="2755559"/>
    <lineage>
        <taxon>Bacteria</taxon>
        <taxon>Bacillati</taxon>
        <taxon>Actinomycetota</taxon>
        <taxon>Actinomycetes</taxon>
        <taxon>Actinomycetales</taxon>
        <taxon>Actinomycetaceae</taxon>
        <taxon>Actinomyces</taxon>
    </lineage>
</organism>
<sequence>MPSLPSTPAAAASSPTARGEWVLGRLGGAPIVVAPTSALLGLIIAASWYPLVSQVLGPFGIATILGVVLVTVLGVAASVLLHELAHGAVGTLLGRRPTRYELYLWGGLTTFGGAPATWRPWRSAAVSLAGPATNLALWAGGRALQDAADLPIPVYVATWALTWVNLALAIFNALPGLPLDGGHALSSLIEQATGNRLLGLKAAAWGGIGVVALIVWWWVGRPLLAGHRPGAFSLVIMAMVAWTIGSTSWRVLGLGRGARAAQRLDLRTLARPVATAPSHTPIGQVREILDDGAALVLVRDGDQLLGTIDRAGLDQLDLHEGAGGDTGQGAAITAGQVCTVLPSAALTSEMTGPAAADAMSRARAVSRWLVLIEAGRMRGAVPTGAR</sequence>
<comment type="cofactor">
    <cofactor evidence="1">
        <name>Zn(2+)</name>
        <dbReference type="ChEBI" id="CHEBI:29105"/>
    </cofactor>
</comment>
<dbReference type="PANTHER" id="PTHR39188">
    <property type="entry name" value="MEMBRANE-ASSOCIATED ZINC METALLOPROTEASE M50B"/>
    <property type="match status" value="1"/>
</dbReference>
<feature type="transmembrane region" description="Helical" evidence="12">
    <location>
        <begin position="102"/>
        <end position="121"/>
    </location>
</feature>
<keyword evidence="4" id="KW-0645">Protease</keyword>
<dbReference type="EMBL" id="AP025017">
    <property type="protein sequence ID" value="BDA65440.1"/>
    <property type="molecule type" value="Genomic_DNA"/>
</dbReference>
<feature type="transmembrane region" description="Helical" evidence="12">
    <location>
        <begin position="152"/>
        <end position="177"/>
    </location>
</feature>
<evidence type="ECO:0000256" key="2">
    <source>
        <dbReference type="ARBA" id="ARBA00004141"/>
    </source>
</evidence>
<dbReference type="RefSeq" id="WP_223908499.1">
    <property type="nucleotide sequence ID" value="NZ_AP025017.1"/>
</dbReference>
<comment type="similarity">
    <text evidence="3">Belongs to the peptidase M50B family.</text>
</comment>
<evidence type="ECO:0000256" key="10">
    <source>
        <dbReference type="ARBA" id="ARBA00023049"/>
    </source>
</evidence>
<evidence type="ECO:0000313" key="15">
    <source>
        <dbReference type="Proteomes" id="UP000824496"/>
    </source>
</evidence>
<dbReference type="Pfam" id="PF02163">
    <property type="entry name" value="Peptidase_M50"/>
    <property type="match status" value="1"/>
</dbReference>
<evidence type="ECO:0000256" key="5">
    <source>
        <dbReference type="ARBA" id="ARBA00022692"/>
    </source>
</evidence>
<gene>
    <name evidence="14" type="ORF">MANAM107_22740</name>
</gene>
<keyword evidence="10" id="KW-0482">Metalloprotease</keyword>
<evidence type="ECO:0000256" key="9">
    <source>
        <dbReference type="ARBA" id="ARBA00022989"/>
    </source>
</evidence>
<dbReference type="PANTHER" id="PTHR39188:SF3">
    <property type="entry name" value="STAGE IV SPORULATION PROTEIN FB"/>
    <property type="match status" value="1"/>
</dbReference>
<keyword evidence="11 12" id="KW-0472">Membrane</keyword>
<keyword evidence="9 12" id="KW-1133">Transmembrane helix</keyword>
<feature type="transmembrane region" description="Helical" evidence="12">
    <location>
        <begin position="231"/>
        <end position="252"/>
    </location>
</feature>
<keyword evidence="8" id="KW-0862">Zinc</keyword>
<evidence type="ECO:0000259" key="13">
    <source>
        <dbReference type="Pfam" id="PF02163"/>
    </source>
</evidence>
<evidence type="ECO:0000313" key="14">
    <source>
        <dbReference type="EMBL" id="BDA65440.1"/>
    </source>
</evidence>
<feature type="transmembrane region" description="Helical" evidence="12">
    <location>
        <begin position="55"/>
        <end position="81"/>
    </location>
</feature>
<comment type="subcellular location">
    <subcellularLocation>
        <location evidence="2">Membrane</location>
        <topology evidence="2">Multi-pass membrane protein</topology>
    </subcellularLocation>
</comment>
<evidence type="ECO:0000256" key="3">
    <source>
        <dbReference type="ARBA" id="ARBA00007931"/>
    </source>
</evidence>
<evidence type="ECO:0000256" key="1">
    <source>
        <dbReference type="ARBA" id="ARBA00001947"/>
    </source>
</evidence>
<proteinExistence type="inferred from homology"/>
<evidence type="ECO:0000256" key="7">
    <source>
        <dbReference type="ARBA" id="ARBA00022801"/>
    </source>
</evidence>
<keyword evidence="7" id="KW-0378">Hydrolase</keyword>
<feature type="transmembrane region" description="Helical" evidence="12">
    <location>
        <begin position="28"/>
        <end position="49"/>
    </location>
</feature>
<keyword evidence="15" id="KW-1185">Reference proteome</keyword>
<reference evidence="14 15" key="1">
    <citation type="submission" date="2021-08" db="EMBL/GenBank/DDBJ databases">
        <title>Whole genome sequence of novel Actinomyces species strain MAS-1.</title>
        <authorList>
            <person name="Saito M."/>
            <person name="Kuwahara N."/>
            <person name="Takizawa T."/>
            <person name="Gotouda H."/>
            <person name="Ochiai T."/>
        </authorList>
    </citation>
    <scope>NUCLEOTIDE SEQUENCE [LARGE SCALE GENOMIC DNA]</scope>
    <source>
        <strain evidence="14 15">MAS-1</strain>
    </source>
</reference>
<evidence type="ECO:0000256" key="11">
    <source>
        <dbReference type="ARBA" id="ARBA00023136"/>
    </source>
</evidence>
<keyword evidence="5 12" id="KW-0812">Transmembrane</keyword>
<feature type="domain" description="Peptidase M50" evidence="13">
    <location>
        <begin position="159"/>
        <end position="213"/>
    </location>
</feature>
<evidence type="ECO:0000256" key="4">
    <source>
        <dbReference type="ARBA" id="ARBA00022670"/>
    </source>
</evidence>
<accession>A0ABM7UE63</accession>
<evidence type="ECO:0000256" key="8">
    <source>
        <dbReference type="ARBA" id="ARBA00022833"/>
    </source>
</evidence>
<keyword evidence="6" id="KW-0479">Metal-binding</keyword>
<evidence type="ECO:0000256" key="6">
    <source>
        <dbReference type="ARBA" id="ARBA00022723"/>
    </source>
</evidence>
<feature type="transmembrane region" description="Helical" evidence="12">
    <location>
        <begin position="198"/>
        <end position="219"/>
    </location>
</feature>